<dbReference type="AlphaFoldDB" id="A0A942TKH0"/>
<feature type="domain" description="ABC transmembrane type-1" evidence="8">
    <location>
        <begin position="76"/>
        <end position="277"/>
    </location>
</feature>
<dbReference type="EMBL" id="JAGYPJ010000001">
    <property type="protein sequence ID" value="MBS4198312.1"/>
    <property type="molecule type" value="Genomic_DNA"/>
</dbReference>
<protein>
    <submittedName>
        <fullName evidence="9">Carbohydrate ABC transporter permease</fullName>
    </submittedName>
</protein>
<dbReference type="RefSeq" id="WP_213109085.1">
    <property type="nucleotide sequence ID" value="NZ_JAGYPJ010000001.1"/>
</dbReference>
<keyword evidence="3" id="KW-1003">Cell membrane</keyword>
<keyword evidence="5 7" id="KW-1133">Transmembrane helix</keyword>
<feature type="transmembrane region" description="Helical" evidence="7">
    <location>
        <begin position="111"/>
        <end position="131"/>
    </location>
</feature>
<keyword evidence="6 7" id="KW-0472">Membrane</keyword>
<dbReference type="InterPro" id="IPR035906">
    <property type="entry name" value="MetI-like_sf"/>
</dbReference>
<evidence type="ECO:0000256" key="4">
    <source>
        <dbReference type="ARBA" id="ARBA00022692"/>
    </source>
</evidence>
<dbReference type="GO" id="GO:0055085">
    <property type="term" value="P:transmembrane transport"/>
    <property type="evidence" value="ECO:0007669"/>
    <property type="project" value="InterPro"/>
</dbReference>
<evidence type="ECO:0000256" key="3">
    <source>
        <dbReference type="ARBA" id="ARBA00022475"/>
    </source>
</evidence>
<evidence type="ECO:0000259" key="8">
    <source>
        <dbReference type="PROSITE" id="PS50928"/>
    </source>
</evidence>
<evidence type="ECO:0000256" key="7">
    <source>
        <dbReference type="RuleBase" id="RU363032"/>
    </source>
</evidence>
<evidence type="ECO:0000313" key="10">
    <source>
        <dbReference type="Proteomes" id="UP000682713"/>
    </source>
</evidence>
<keyword evidence="2 7" id="KW-0813">Transport</keyword>
<dbReference type="CDD" id="cd06261">
    <property type="entry name" value="TM_PBP2"/>
    <property type="match status" value="1"/>
</dbReference>
<dbReference type="Proteomes" id="UP000682713">
    <property type="component" value="Unassembled WGS sequence"/>
</dbReference>
<sequence>MISISRTRGDKIFDIANTLFFAIVLIVTIYPLYFMLIASFSSPTAVNNGEIWLWPKDITFKGYEMIFDHSKIWTGYKNSIIYTVVGTTINVVLTITGGYALSRKDLPGRNIFMFFIVFTMFFSGGMIPSYLLVKDLGMVNTMWALIVPGAISAYNLIIVRTFFQSTIPDELLEAGIMDGCTNLKFFTNVVIPLSKPIIAVMVLFHAVGHWNAYFSALIYLRDTALYPLQLVLREVLILTQANEVVENSGALVESSKEMANVSGLIKYGIVIIASLPMLILYPFIQKHFVKGVMIGSIKG</sequence>
<gene>
    <name evidence="9" type="ORF">KHA93_01385</name>
</gene>
<dbReference type="Gene3D" id="1.10.3720.10">
    <property type="entry name" value="MetI-like"/>
    <property type="match status" value="1"/>
</dbReference>
<evidence type="ECO:0000256" key="1">
    <source>
        <dbReference type="ARBA" id="ARBA00004651"/>
    </source>
</evidence>
<organism evidence="9 10">
    <name type="scientific">Lederbergia citrisecunda</name>
    <dbReference type="NCBI Taxonomy" id="2833583"/>
    <lineage>
        <taxon>Bacteria</taxon>
        <taxon>Bacillati</taxon>
        <taxon>Bacillota</taxon>
        <taxon>Bacilli</taxon>
        <taxon>Bacillales</taxon>
        <taxon>Bacillaceae</taxon>
        <taxon>Lederbergia</taxon>
    </lineage>
</organism>
<evidence type="ECO:0000256" key="2">
    <source>
        <dbReference type="ARBA" id="ARBA00022448"/>
    </source>
</evidence>
<comment type="caution">
    <text evidence="9">The sequence shown here is derived from an EMBL/GenBank/DDBJ whole genome shotgun (WGS) entry which is preliminary data.</text>
</comment>
<accession>A0A942TKH0</accession>
<feature type="transmembrane region" description="Helical" evidence="7">
    <location>
        <begin position="80"/>
        <end position="99"/>
    </location>
</feature>
<feature type="transmembrane region" description="Helical" evidence="7">
    <location>
        <begin position="264"/>
        <end position="284"/>
    </location>
</feature>
<evidence type="ECO:0000256" key="6">
    <source>
        <dbReference type="ARBA" id="ARBA00023136"/>
    </source>
</evidence>
<name>A0A942TKH0_9BACI</name>
<comment type="similarity">
    <text evidence="7">Belongs to the binding-protein-dependent transport system permease family.</text>
</comment>
<evidence type="ECO:0000256" key="5">
    <source>
        <dbReference type="ARBA" id="ARBA00022989"/>
    </source>
</evidence>
<dbReference type="SUPFAM" id="SSF161098">
    <property type="entry name" value="MetI-like"/>
    <property type="match status" value="1"/>
</dbReference>
<dbReference type="PANTHER" id="PTHR43744:SF9">
    <property type="entry name" value="POLYGALACTURONAN_RHAMNOGALACTURONAN TRANSPORT SYSTEM PERMEASE PROTEIN YTCP"/>
    <property type="match status" value="1"/>
</dbReference>
<comment type="subcellular location">
    <subcellularLocation>
        <location evidence="1 7">Cell membrane</location>
        <topology evidence="1 7">Multi-pass membrane protein</topology>
    </subcellularLocation>
</comment>
<reference evidence="9 10" key="1">
    <citation type="submission" date="2021-05" db="EMBL/GenBank/DDBJ databases">
        <title>Novel Bacillus species.</title>
        <authorList>
            <person name="Liu G."/>
        </authorList>
    </citation>
    <scope>NUCLEOTIDE SEQUENCE [LARGE SCALE GENOMIC DNA]</scope>
    <source>
        <strain evidence="9 10">FJAT-49732</strain>
    </source>
</reference>
<feature type="transmembrane region" description="Helical" evidence="7">
    <location>
        <begin position="197"/>
        <end position="220"/>
    </location>
</feature>
<dbReference type="PROSITE" id="PS50928">
    <property type="entry name" value="ABC_TM1"/>
    <property type="match status" value="1"/>
</dbReference>
<dbReference type="PANTHER" id="PTHR43744">
    <property type="entry name" value="ABC TRANSPORTER PERMEASE PROTEIN MG189-RELATED-RELATED"/>
    <property type="match status" value="1"/>
</dbReference>
<feature type="transmembrane region" description="Helical" evidence="7">
    <location>
        <begin position="143"/>
        <end position="163"/>
    </location>
</feature>
<proteinExistence type="inferred from homology"/>
<keyword evidence="4 7" id="KW-0812">Transmembrane</keyword>
<evidence type="ECO:0000313" key="9">
    <source>
        <dbReference type="EMBL" id="MBS4198312.1"/>
    </source>
</evidence>
<keyword evidence="10" id="KW-1185">Reference proteome</keyword>
<dbReference type="GO" id="GO:0005886">
    <property type="term" value="C:plasma membrane"/>
    <property type="evidence" value="ECO:0007669"/>
    <property type="project" value="UniProtKB-SubCell"/>
</dbReference>
<dbReference type="Pfam" id="PF00528">
    <property type="entry name" value="BPD_transp_1"/>
    <property type="match status" value="1"/>
</dbReference>
<dbReference type="InterPro" id="IPR000515">
    <property type="entry name" value="MetI-like"/>
</dbReference>
<feature type="transmembrane region" description="Helical" evidence="7">
    <location>
        <begin position="12"/>
        <end position="33"/>
    </location>
</feature>